<accession>A0A2L0EKC6</accession>
<gene>
    <name evidence="1" type="ORF">SOCE26_011460</name>
</gene>
<dbReference type="AlphaFoldDB" id="A0A2L0EKC6"/>
<sequence>MLSSMKTAAVAALDAHEIAWAAPLVTSLERARPGASLDWSLASFERILPTLESTNAQTLAWLAGLRDMWERARQGEVSSEEPARVARAIWEQPGRNPAQTALHRLYSALAARIRGMSREAAQDVNLAMDVIVRHPSFSRDLAEIMLSRFDEHMERAQQGQ</sequence>
<dbReference type="RefSeq" id="WP_104977669.1">
    <property type="nucleotide sequence ID" value="NZ_CP012673.1"/>
</dbReference>
<evidence type="ECO:0000313" key="2">
    <source>
        <dbReference type="Proteomes" id="UP000238348"/>
    </source>
</evidence>
<dbReference type="EMBL" id="CP012673">
    <property type="protein sequence ID" value="AUX39751.1"/>
    <property type="molecule type" value="Genomic_DNA"/>
</dbReference>
<reference evidence="1 2" key="1">
    <citation type="submission" date="2015-09" db="EMBL/GenBank/DDBJ databases">
        <title>Sorangium comparison.</title>
        <authorList>
            <person name="Zaburannyi N."/>
            <person name="Bunk B."/>
            <person name="Overmann J."/>
            <person name="Mueller R."/>
        </authorList>
    </citation>
    <scope>NUCLEOTIDE SEQUENCE [LARGE SCALE GENOMIC DNA]</scope>
    <source>
        <strain evidence="1 2">So ce26</strain>
    </source>
</reference>
<name>A0A2L0EKC6_SORCE</name>
<proteinExistence type="predicted"/>
<organism evidence="1 2">
    <name type="scientific">Sorangium cellulosum</name>
    <name type="common">Polyangium cellulosum</name>
    <dbReference type="NCBI Taxonomy" id="56"/>
    <lineage>
        <taxon>Bacteria</taxon>
        <taxon>Pseudomonadati</taxon>
        <taxon>Myxococcota</taxon>
        <taxon>Polyangia</taxon>
        <taxon>Polyangiales</taxon>
        <taxon>Polyangiaceae</taxon>
        <taxon>Sorangium</taxon>
    </lineage>
</organism>
<dbReference type="Proteomes" id="UP000238348">
    <property type="component" value="Chromosome"/>
</dbReference>
<protein>
    <submittedName>
        <fullName evidence="1">Uncharacterized protein</fullName>
    </submittedName>
</protein>
<evidence type="ECO:0000313" key="1">
    <source>
        <dbReference type="EMBL" id="AUX39751.1"/>
    </source>
</evidence>